<accession>A0A367KJK9</accession>
<protein>
    <recommendedName>
        <fullName evidence="3">PH domain-containing protein</fullName>
    </recommendedName>
</protein>
<evidence type="ECO:0000256" key="2">
    <source>
        <dbReference type="SAM" id="MobiDB-lite"/>
    </source>
</evidence>
<feature type="domain" description="PH" evidence="3">
    <location>
        <begin position="116"/>
        <end position="219"/>
    </location>
</feature>
<proteinExistence type="predicted"/>
<evidence type="ECO:0000313" key="5">
    <source>
        <dbReference type="Proteomes" id="UP000253551"/>
    </source>
</evidence>
<feature type="compositionally biased region" description="Polar residues" evidence="2">
    <location>
        <begin position="22"/>
        <end position="43"/>
    </location>
</feature>
<dbReference type="InterPro" id="IPR011993">
    <property type="entry name" value="PH-like_dom_sf"/>
</dbReference>
<dbReference type="SMART" id="SM00233">
    <property type="entry name" value="PH"/>
    <property type="match status" value="1"/>
</dbReference>
<gene>
    <name evidence="4" type="ORF">CU098_010216</name>
</gene>
<dbReference type="SUPFAM" id="SSF50729">
    <property type="entry name" value="PH domain-like"/>
    <property type="match status" value="1"/>
</dbReference>
<dbReference type="Proteomes" id="UP000253551">
    <property type="component" value="Unassembled WGS sequence"/>
</dbReference>
<dbReference type="EMBL" id="PJQM01001403">
    <property type="protein sequence ID" value="RCI02415.1"/>
    <property type="molecule type" value="Genomic_DNA"/>
</dbReference>
<keyword evidence="5" id="KW-1185">Reference proteome</keyword>
<feature type="coiled-coil region" evidence="1">
    <location>
        <begin position="233"/>
        <end position="274"/>
    </location>
</feature>
<feature type="region of interest" description="Disordered" evidence="2">
    <location>
        <begin position="83"/>
        <end position="105"/>
    </location>
</feature>
<dbReference type="PROSITE" id="PS50003">
    <property type="entry name" value="PH_DOMAIN"/>
    <property type="match status" value="1"/>
</dbReference>
<organism evidence="4 5">
    <name type="scientific">Rhizopus stolonifer</name>
    <name type="common">Rhizopus nigricans</name>
    <dbReference type="NCBI Taxonomy" id="4846"/>
    <lineage>
        <taxon>Eukaryota</taxon>
        <taxon>Fungi</taxon>
        <taxon>Fungi incertae sedis</taxon>
        <taxon>Mucoromycota</taxon>
        <taxon>Mucoromycotina</taxon>
        <taxon>Mucoromycetes</taxon>
        <taxon>Mucorales</taxon>
        <taxon>Mucorineae</taxon>
        <taxon>Rhizopodaceae</taxon>
        <taxon>Rhizopus</taxon>
    </lineage>
</organism>
<feature type="coiled-coil region" evidence="1">
    <location>
        <begin position="723"/>
        <end position="778"/>
    </location>
</feature>
<dbReference type="Gene3D" id="2.30.29.30">
    <property type="entry name" value="Pleckstrin-homology domain (PH domain)/Phosphotyrosine-binding domain (PTB)"/>
    <property type="match status" value="1"/>
</dbReference>
<feature type="coiled-coil region" evidence="1">
    <location>
        <begin position="298"/>
        <end position="373"/>
    </location>
</feature>
<feature type="region of interest" description="Disordered" evidence="2">
    <location>
        <begin position="1"/>
        <end position="50"/>
    </location>
</feature>
<comment type="caution">
    <text evidence="4">The sequence shown here is derived from an EMBL/GenBank/DDBJ whole genome shotgun (WGS) entry which is preliminary data.</text>
</comment>
<dbReference type="OrthoDB" id="2249524at2759"/>
<dbReference type="AlphaFoldDB" id="A0A367KJK9"/>
<evidence type="ECO:0000259" key="3">
    <source>
        <dbReference type="PROSITE" id="PS50003"/>
    </source>
</evidence>
<reference evidence="4 5" key="1">
    <citation type="journal article" date="2018" name="G3 (Bethesda)">
        <title>Phylogenetic and Phylogenomic Definition of Rhizopus Species.</title>
        <authorList>
            <person name="Gryganskyi A.P."/>
            <person name="Golan J."/>
            <person name="Dolatabadi S."/>
            <person name="Mondo S."/>
            <person name="Robb S."/>
            <person name="Idnurm A."/>
            <person name="Muszewska A."/>
            <person name="Steczkiewicz K."/>
            <person name="Masonjones S."/>
            <person name="Liao H.L."/>
            <person name="Gajdeczka M.T."/>
            <person name="Anike F."/>
            <person name="Vuek A."/>
            <person name="Anishchenko I.M."/>
            <person name="Voigt K."/>
            <person name="de Hoog G.S."/>
            <person name="Smith M.E."/>
            <person name="Heitman J."/>
            <person name="Vilgalys R."/>
            <person name="Stajich J.E."/>
        </authorList>
    </citation>
    <scope>NUCLEOTIDE SEQUENCE [LARGE SCALE GENOMIC DNA]</scope>
    <source>
        <strain evidence="4 5">LSU 92-RS-03</strain>
    </source>
</reference>
<keyword evidence="1" id="KW-0175">Coiled coil</keyword>
<feature type="region of interest" description="Disordered" evidence="2">
    <location>
        <begin position="814"/>
        <end position="893"/>
    </location>
</feature>
<name>A0A367KJK9_RHIST</name>
<dbReference type="InterPro" id="IPR001849">
    <property type="entry name" value="PH_domain"/>
</dbReference>
<evidence type="ECO:0000256" key="1">
    <source>
        <dbReference type="SAM" id="Coils"/>
    </source>
</evidence>
<dbReference type="STRING" id="4846.A0A367KJK9"/>
<sequence>MYPNNNNNLAIRTNTDWRRPISPSNSTARSPTNIRSRSPTNIRPSGASKSVAALQQQWRTQIQDTNKRSHIRYPSKEETIFDQESEETELAVQDNRSRSPSINRGSIGSIHSQEFRVVKEGWMYRKNGLMQWKPVYAVAKHGNSVKPGGLYLYKDVKCTNHVQTYDMSEVLEISPRAQDYKQGIKWEIRMLVKRDDVILGTDDMISRKDWVDSLTSIMGKVSIATQNELTSRIQSSEQMNRSLQNVAEELDDENRQLRDRFENLKEVMTKKEHQFQQTLESRDSELKQALEKQEQLFHVDFQARERELEAELERTKKSLETKCAVFEREAKQWRTKYMGLESKANGNDQQAKIDSLEMEVVKWRHRVEELEQGSKRPTDPVNETLSDVKFNIQLLRDQLKQGPTEQPMEEIKKNIQTLSDSLEEAKTSWKDLEGDILKFLEAERQDADGKESSQKHTISLLSQDIIQLREELVGVSIQAEEKKMPSLTEKFDILMEMVENLQIGQSRLSFVPDSDMRKSDSQQLHDTLLSRIDETMAELIRNQEETQEEQVKHIKTIGNYLQLITNDIQNSAIPDLPALSQQLEDVVDRLSLTEDRLSKAHLPIQQDLKNISGDSSELYGLAKNTGIEEIVRRAVKGASKLQIEQVIGLQEQHALERKEMDGKMQRYEEHARTYFDKSMEKMHSDLHEFTGVMYEMLERLVLQALEQGSNLMDEDPKPRSGLSQTLKVDIEKLEQEKQELEDDVKKMKRDSKELEKVVNQRQLELRSIEAEYEMARSRQESMAQITKELEPLMNQIMKLKKMAGVSYEEETSYIDLDNHRSPSKSPLPNRHSRYEEDEETDRKMRFPTRRRGSFTENNNETRRFEQPTVKSPLVGARDRPRGKSPLASFLGRK</sequence>
<evidence type="ECO:0000313" key="4">
    <source>
        <dbReference type="EMBL" id="RCI02415.1"/>
    </source>
</evidence>